<protein>
    <submittedName>
        <fullName evidence="1">Ribosomal protein L20</fullName>
    </submittedName>
</protein>
<keyword evidence="1" id="KW-0687">Ribonucleoprotein</keyword>
<organism evidence="1">
    <name type="scientific">Gracilariopsis mclachlanii</name>
    <dbReference type="NCBI Taxonomy" id="486813"/>
    <lineage>
        <taxon>Eukaryota</taxon>
        <taxon>Rhodophyta</taxon>
        <taxon>Florideophyceae</taxon>
        <taxon>Rhodymeniophycidae</taxon>
        <taxon>Gracilariales</taxon>
        <taxon>Gracilariaceae</taxon>
        <taxon>Gracilariopsis</taxon>
    </lineage>
</organism>
<geneLocation type="mitochondrion" evidence="1"/>
<reference evidence="1" key="1">
    <citation type="submission" date="2018-05" db="EMBL/GenBank/DDBJ databases">
        <title>Organellar genomes of Gracilariaceae.</title>
        <authorList>
            <person name="Iha C."/>
            <person name="Oliveira M.C."/>
        </authorList>
    </citation>
    <scope>NUCLEOTIDE SEQUENCE</scope>
</reference>
<dbReference type="AlphaFoldDB" id="A0A345UBK6"/>
<dbReference type="RefSeq" id="YP_009511915.1">
    <property type="nucleotide sequence ID" value="NC_039151.1"/>
</dbReference>
<evidence type="ECO:0000313" key="1">
    <source>
        <dbReference type="EMBL" id="AXI97842.1"/>
    </source>
</evidence>
<accession>A0A345UBK6</accession>
<keyword evidence="1" id="KW-0496">Mitochondrion</keyword>
<proteinExistence type="predicted"/>
<keyword evidence="1" id="KW-0689">Ribosomal protein</keyword>
<dbReference type="GO" id="GO:0005840">
    <property type="term" value="C:ribosome"/>
    <property type="evidence" value="ECO:0007669"/>
    <property type="project" value="UniProtKB-KW"/>
</dbReference>
<dbReference type="SUPFAM" id="SSF74731">
    <property type="entry name" value="Ribosomal protein L20"/>
    <property type="match status" value="1"/>
</dbReference>
<sequence>MMKIEIYKTKSRKHKKRRFNRQNISHIKLFSLKYNLFKFFVKAENIKLNKKILSELFTTEIGSVISLMRWNFYYINN</sequence>
<dbReference type="InterPro" id="IPR035566">
    <property type="entry name" value="Ribosomal_protein_bL20_C"/>
</dbReference>
<dbReference type="EMBL" id="MH396024">
    <property type="protein sequence ID" value="AXI97842.1"/>
    <property type="molecule type" value="Genomic_DNA"/>
</dbReference>
<name>A0A345UBK6_9FLOR</name>
<gene>
    <name evidence="1" type="primary">rpl20</name>
</gene>
<dbReference type="GeneID" id="37624672"/>